<gene>
    <name evidence="1" type="ordered locus">Niako_0522</name>
</gene>
<dbReference type="KEGG" id="nko:Niako_0522"/>
<dbReference type="AlphaFoldDB" id="G8T7X9"/>
<protein>
    <submittedName>
        <fullName evidence="1">Uncharacterized protein</fullName>
    </submittedName>
</protein>
<organism evidence="1 2">
    <name type="scientific">Niastella koreensis (strain DSM 17620 / KACC 11465 / NBRC 106392 / GR20-10)</name>
    <dbReference type="NCBI Taxonomy" id="700598"/>
    <lineage>
        <taxon>Bacteria</taxon>
        <taxon>Pseudomonadati</taxon>
        <taxon>Bacteroidota</taxon>
        <taxon>Chitinophagia</taxon>
        <taxon>Chitinophagales</taxon>
        <taxon>Chitinophagaceae</taxon>
        <taxon>Niastella</taxon>
    </lineage>
</organism>
<dbReference type="HOGENOM" id="CLU_2917940_0_0_10"/>
<dbReference type="STRING" id="700598.Niako_0522"/>
<evidence type="ECO:0000313" key="1">
    <source>
        <dbReference type="EMBL" id="AEV96917.1"/>
    </source>
</evidence>
<proteinExistence type="predicted"/>
<reference evidence="1 2" key="1">
    <citation type="submission" date="2011-12" db="EMBL/GenBank/DDBJ databases">
        <title>The complete genome of Niastella koreensis GR20-10.</title>
        <authorList>
            <consortium name="US DOE Joint Genome Institute (JGI-PGF)"/>
            <person name="Lucas S."/>
            <person name="Han J."/>
            <person name="Lapidus A."/>
            <person name="Bruce D."/>
            <person name="Goodwin L."/>
            <person name="Pitluck S."/>
            <person name="Peters L."/>
            <person name="Kyrpides N."/>
            <person name="Mavromatis K."/>
            <person name="Ivanova N."/>
            <person name="Mikhailova N."/>
            <person name="Davenport K."/>
            <person name="Saunders E."/>
            <person name="Detter J.C."/>
            <person name="Tapia R."/>
            <person name="Han C."/>
            <person name="Land M."/>
            <person name="Hauser L."/>
            <person name="Markowitz V."/>
            <person name="Cheng J.-F."/>
            <person name="Hugenholtz P."/>
            <person name="Woyke T."/>
            <person name="Wu D."/>
            <person name="Tindall B."/>
            <person name="Pomrenke H."/>
            <person name="Brambilla E."/>
            <person name="Klenk H.-P."/>
            <person name="Eisen J.A."/>
        </authorList>
    </citation>
    <scope>NUCLEOTIDE SEQUENCE [LARGE SCALE GENOMIC DNA]</scope>
    <source>
        <strain evidence="2">DSM 17620 / KACC 11465 / NBRC 106392 / GR20-10</strain>
    </source>
</reference>
<dbReference type="Proteomes" id="UP000005438">
    <property type="component" value="Chromosome"/>
</dbReference>
<accession>G8T7X9</accession>
<name>G8T7X9_NIAKG</name>
<evidence type="ECO:0000313" key="2">
    <source>
        <dbReference type="Proteomes" id="UP000005438"/>
    </source>
</evidence>
<dbReference type="EMBL" id="CP003178">
    <property type="protein sequence ID" value="AEV96917.1"/>
    <property type="molecule type" value="Genomic_DNA"/>
</dbReference>
<sequence>MFDSHGAYVEVSISQSTININGVKLEIFFKFPALLSFFSQCLPLPPRPVILKYKNCPSYIY</sequence>